<dbReference type="Gene3D" id="1.10.10.2100">
    <property type="match status" value="1"/>
</dbReference>
<dbReference type="RefSeq" id="XP_030841320.1">
    <property type="nucleotide sequence ID" value="XM_030985460.1"/>
</dbReference>
<evidence type="ECO:0000256" key="5">
    <source>
        <dbReference type="SAM" id="MobiDB-lite"/>
    </source>
</evidence>
<name>A0A7M7NYU6_STRPU</name>
<dbReference type="Proteomes" id="UP000007110">
    <property type="component" value="Unassembled WGS sequence"/>
</dbReference>
<dbReference type="FunFam" id="1.10.10.2100:FF:000002">
    <property type="entry name" value="cell growth-regulating nucleolar protein-like"/>
    <property type="match status" value="1"/>
</dbReference>
<keyword evidence="8" id="KW-1185">Reference proteome</keyword>
<organism evidence="7 8">
    <name type="scientific">Strongylocentrotus purpuratus</name>
    <name type="common">Purple sea urchin</name>
    <dbReference type="NCBI Taxonomy" id="7668"/>
    <lineage>
        <taxon>Eukaryota</taxon>
        <taxon>Metazoa</taxon>
        <taxon>Echinodermata</taxon>
        <taxon>Eleutherozoa</taxon>
        <taxon>Echinozoa</taxon>
        <taxon>Echinoidea</taxon>
        <taxon>Euechinoidea</taxon>
        <taxon>Echinacea</taxon>
        <taxon>Camarodonta</taxon>
        <taxon>Echinidea</taxon>
        <taxon>Strongylocentrotidae</taxon>
        <taxon>Strongylocentrotus</taxon>
    </lineage>
</organism>
<evidence type="ECO:0000259" key="6">
    <source>
        <dbReference type="Pfam" id="PF03066"/>
    </source>
</evidence>
<dbReference type="InterPro" id="IPR036824">
    <property type="entry name" value="Nucleoplasmin_core_dom_sf"/>
</dbReference>
<proteinExistence type="inferred from homology"/>
<dbReference type="PANTHER" id="PTHR22747:SF18">
    <property type="entry name" value="GEO09167P1-RELATED"/>
    <property type="match status" value="1"/>
</dbReference>
<evidence type="ECO:0000256" key="2">
    <source>
        <dbReference type="ARBA" id="ARBA00010744"/>
    </source>
</evidence>
<accession>A0A7M7NYU6</accession>
<sequence>MAKEYFWGATLSKDKKIFKWDPESDFLDDEDDDEEDSISHFLFLKQAVLGVEAKDDDRNVIEVETINFDGDTVIQPLLSLRLGLNESTNLDIGLQPPVTFKLALGSGPVYLSGQHALDLQEDEEFGKDFEGAEAYEVGDEDLEDEDEGEEDEEEEETPKKGSPKRIVKKIAAVKGRMKGKGDELDEDEDEDDDEEEEEEEEIQTAKGKKRPAPSAKGPAKKMSKKPAFDDEDDDDEDDEDDEDAIDWKMALGDDDDEDDDEEDDEDEEGMDDEDEEEEEEDSSPAKPAKKAKGKVNGTAKPKGTPKSQANKGSKEKKTYSLEDMKQDLIKSPSKPKKEEKFKNFVKSKFHLSEGKKIQELWGWYKSTQLTPK</sequence>
<dbReference type="KEGG" id="spu:105443132"/>
<evidence type="ECO:0000313" key="8">
    <source>
        <dbReference type="Proteomes" id="UP000007110"/>
    </source>
</evidence>
<dbReference type="GO" id="GO:0003723">
    <property type="term" value="F:RNA binding"/>
    <property type="evidence" value="ECO:0000318"/>
    <property type="project" value="GO_Central"/>
</dbReference>
<comment type="similarity">
    <text evidence="2">Belongs to the nucleoplasmin family.</text>
</comment>
<keyword evidence="4" id="KW-0539">Nucleus</keyword>
<dbReference type="SUPFAM" id="SSF69203">
    <property type="entry name" value="Nucleoplasmin-like core domain"/>
    <property type="match status" value="1"/>
</dbReference>
<dbReference type="InterPro" id="IPR004301">
    <property type="entry name" value="Nucleoplasmin"/>
</dbReference>
<dbReference type="GO" id="GO:0005654">
    <property type="term" value="C:nucleoplasm"/>
    <property type="evidence" value="ECO:0000318"/>
    <property type="project" value="GO_Central"/>
</dbReference>
<dbReference type="GO" id="GO:0005737">
    <property type="term" value="C:cytoplasm"/>
    <property type="evidence" value="ECO:0000318"/>
    <property type="project" value="GO_Central"/>
</dbReference>
<feature type="compositionally biased region" description="Basic and acidic residues" evidence="5">
    <location>
        <begin position="312"/>
        <end position="328"/>
    </location>
</feature>
<evidence type="ECO:0000256" key="1">
    <source>
        <dbReference type="ARBA" id="ARBA00004123"/>
    </source>
</evidence>
<protein>
    <recommendedName>
        <fullName evidence="6">Nucleoplasmin core domain-containing protein</fullName>
    </recommendedName>
</protein>
<feature type="compositionally biased region" description="Acidic residues" evidence="5">
    <location>
        <begin position="134"/>
        <end position="156"/>
    </location>
</feature>
<dbReference type="Pfam" id="PF03066">
    <property type="entry name" value="Nucleoplasmin"/>
    <property type="match status" value="1"/>
</dbReference>
<evidence type="ECO:0000256" key="3">
    <source>
        <dbReference type="ARBA" id="ARBA00022553"/>
    </source>
</evidence>
<dbReference type="OMA" id="PMAPQTF"/>
<reference evidence="8" key="1">
    <citation type="submission" date="2015-02" db="EMBL/GenBank/DDBJ databases">
        <title>Genome sequencing for Strongylocentrotus purpuratus.</title>
        <authorList>
            <person name="Murali S."/>
            <person name="Liu Y."/>
            <person name="Vee V."/>
            <person name="English A."/>
            <person name="Wang M."/>
            <person name="Skinner E."/>
            <person name="Han Y."/>
            <person name="Muzny D.M."/>
            <person name="Worley K.C."/>
            <person name="Gibbs R.A."/>
        </authorList>
    </citation>
    <scope>NUCLEOTIDE SEQUENCE</scope>
</reference>
<dbReference type="GO" id="GO:0006338">
    <property type="term" value="P:chromatin remodeling"/>
    <property type="evidence" value="ECO:0000318"/>
    <property type="project" value="GO_Central"/>
</dbReference>
<dbReference type="GO" id="GO:0005730">
    <property type="term" value="C:nucleolus"/>
    <property type="evidence" value="ECO:0000318"/>
    <property type="project" value="GO_Central"/>
</dbReference>
<dbReference type="PANTHER" id="PTHR22747">
    <property type="entry name" value="NUCLEOPLASMIN"/>
    <property type="match status" value="1"/>
</dbReference>
<evidence type="ECO:0000313" key="7">
    <source>
        <dbReference type="EnsemblMetazoa" id="XP_030841320"/>
    </source>
</evidence>
<reference evidence="7" key="2">
    <citation type="submission" date="2021-01" db="UniProtKB">
        <authorList>
            <consortium name="EnsemblMetazoa"/>
        </authorList>
    </citation>
    <scope>IDENTIFICATION</scope>
</reference>
<feature type="region of interest" description="Disordered" evidence="5">
    <location>
        <begin position="134"/>
        <end position="339"/>
    </location>
</feature>
<comment type="subcellular location">
    <subcellularLocation>
        <location evidence="1">Nucleus</location>
    </subcellularLocation>
</comment>
<feature type="compositionally biased region" description="Acidic residues" evidence="5">
    <location>
        <begin position="252"/>
        <end position="282"/>
    </location>
</feature>
<dbReference type="FunFam" id="2.60.120.340:FF:000007">
    <property type="entry name" value="Nucleophosmin 1a"/>
    <property type="match status" value="1"/>
</dbReference>
<feature type="compositionally biased region" description="Acidic residues" evidence="5">
    <location>
        <begin position="229"/>
        <end position="244"/>
    </location>
</feature>
<evidence type="ECO:0000256" key="4">
    <source>
        <dbReference type="ARBA" id="ARBA00023242"/>
    </source>
</evidence>
<dbReference type="AlphaFoldDB" id="A0A7M7NYU6"/>
<dbReference type="InParanoid" id="A0A7M7NYU6"/>
<dbReference type="GO" id="GO:0003682">
    <property type="term" value="F:chromatin binding"/>
    <property type="evidence" value="ECO:0000318"/>
    <property type="project" value="GO_Central"/>
</dbReference>
<dbReference type="GO" id="GO:0042393">
    <property type="term" value="F:histone binding"/>
    <property type="evidence" value="ECO:0000318"/>
    <property type="project" value="GO_Central"/>
</dbReference>
<dbReference type="InterPro" id="IPR024057">
    <property type="entry name" value="Nucleoplasmin_core_dom"/>
</dbReference>
<keyword evidence="3" id="KW-0597">Phosphoprotein</keyword>
<dbReference type="Gene3D" id="2.60.120.340">
    <property type="entry name" value="Nucleoplasmin core domain"/>
    <property type="match status" value="1"/>
</dbReference>
<dbReference type="OrthoDB" id="6075101at2759"/>
<feature type="compositionally biased region" description="Acidic residues" evidence="5">
    <location>
        <begin position="183"/>
        <end position="202"/>
    </location>
</feature>
<dbReference type="GeneID" id="105443132"/>
<feature type="domain" description="Nucleoplasmin core" evidence="6">
    <location>
        <begin position="6"/>
        <end position="116"/>
    </location>
</feature>
<dbReference type="EnsemblMetazoa" id="XM_030985460">
    <property type="protein sequence ID" value="XP_030841320"/>
    <property type="gene ID" value="LOC105443132"/>
</dbReference>